<reference evidence="2" key="1">
    <citation type="journal article" date="2019" name="Int. J. Syst. Evol. Microbiol.">
        <title>The Global Catalogue of Microorganisms (GCM) 10K type strain sequencing project: providing services to taxonomists for standard genome sequencing and annotation.</title>
        <authorList>
            <consortium name="The Broad Institute Genomics Platform"/>
            <consortium name="The Broad Institute Genome Sequencing Center for Infectious Disease"/>
            <person name="Wu L."/>
            <person name="Ma J."/>
        </authorList>
    </citation>
    <scope>NUCLEOTIDE SEQUENCE [LARGE SCALE GENOMIC DNA]</scope>
    <source>
        <strain evidence="2">CGMCC 1.12702</strain>
    </source>
</reference>
<evidence type="ECO:0000313" key="2">
    <source>
        <dbReference type="Proteomes" id="UP001597400"/>
    </source>
</evidence>
<proteinExistence type="predicted"/>
<comment type="caution">
    <text evidence="1">The sequence shown here is derived from an EMBL/GenBank/DDBJ whole genome shotgun (WGS) entry which is preliminary data.</text>
</comment>
<sequence>MAGIIQEPAGFVPLFGLAFGGVGAPAVPVNGEHPLPVVAVRDAIAAAPLVGTTNVSAVVGPFVPDLAWPIRVQLSGSWTGTVQVLRSIDGGTTRLPLTVAGQSWATFTANAQEAIGEESSTGAGYWLAVTLNGGTLTYQVSQ</sequence>
<accession>A0ABW4TSF3</accession>
<gene>
    <name evidence="1" type="ORF">ACFSGX_02340</name>
</gene>
<keyword evidence="2" id="KW-1185">Reference proteome</keyword>
<organism evidence="1 2">
    <name type="scientific">Sphingomonas arantia</name>
    <dbReference type="NCBI Taxonomy" id="1460676"/>
    <lineage>
        <taxon>Bacteria</taxon>
        <taxon>Pseudomonadati</taxon>
        <taxon>Pseudomonadota</taxon>
        <taxon>Alphaproteobacteria</taxon>
        <taxon>Sphingomonadales</taxon>
        <taxon>Sphingomonadaceae</taxon>
        <taxon>Sphingomonas</taxon>
    </lineage>
</organism>
<dbReference type="EMBL" id="JBHUGS010000001">
    <property type="protein sequence ID" value="MFD1949605.1"/>
    <property type="molecule type" value="Genomic_DNA"/>
</dbReference>
<protein>
    <submittedName>
        <fullName evidence="1">Uncharacterized protein</fullName>
    </submittedName>
</protein>
<dbReference type="Proteomes" id="UP001597400">
    <property type="component" value="Unassembled WGS sequence"/>
</dbReference>
<name>A0ABW4TSF3_9SPHN</name>
<evidence type="ECO:0000313" key="1">
    <source>
        <dbReference type="EMBL" id="MFD1949605.1"/>
    </source>
</evidence>
<dbReference type="RefSeq" id="WP_380927173.1">
    <property type="nucleotide sequence ID" value="NZ_JBHUGS010000001.1"/>
</dbReference>